<protein>
    <submittedName>
        <fullName evidence="1">Uncharacterized protein</fullName>
    </submittedName>
</protein>
<dbReference type="Proteomes" id="UP000259421">
    <property type="component" value="Segment"/>
</dbReference>
<accession>A0A385EEA1</accession>
<evidence type="ECO:0000313" key="2">
    <source>
        <dbReference type="Proteomes" id="UP000259421"/>
    </source>
</evidence>
<evidence type="ECO:0000313" key="1">
    <source>
        <dbReference type="EMBL" id="AXQ69345.1"/>
    </source>
</evidence>
<dbReference type="EMBL" id="MH588546">
    <property type="protein sequence ID" value="AXQ69345.1"/>
    <property type="molecule type" value="Genomic_DNA"/>
</dbReference>
<sequence>MTAIYDKPTVLQRVRFAQKLIRAIPDDGDAMLPDTNAAMAQDAVINLIVAYNLISDEVDFKSARVAVTSDTSRKQPPVLMDPIALRVPAGPLTIVMGAIRNYDMLAAGRFDAIIGLLTMPGFLSPNRKYAALSFDDMKELDRLDRVRLSYLLLDLIEVFTYGFIA</sequence>
<keyword evidence="2" id="KW-1185">Reference proteome</keyword>
<name>A0A385EEA1_9CAUD</name>
<proteinExistence type="predicted"/>
<organism evidence="1 2">
    <name type="scientific">Caulobacter phage CcrBL9</name>
    <dbReference type="NCBI Taxonomy" id="2283270"/>
    <lineage>
        <taxon>Viruses</taxon>
        <taxon>Duplodnaviria</taxon>
        <taxon>Heunggongvirae</taxon>
        <taxon>Uroviricota</taxon>
        <taxon>Caudoviricetes</taxon>
        <taxon>Jeanschmidtviridae</taxon>
        <taxon>Bertelyvirus</taxon>
        <taxon>Bertelyvirus BL9</taxon>
    </lineage>
</organism>
<reference evidence="2" key="1">
    <citation type="submission" date="2018-07" db="EMBL/GenBank/DDBJ databases">
        <title>Giant CbK-like Caulobacter bacteriophages have genetically divergent genomes.</title>
        <authorList>
            <person name="Wilson K.M."/>
            <person name="Ely B."/>
        </authorList>
    </citation>
    <scope>NUCLEOTIDE SEQUENCE [LARGE SCALE GENOMIC DNA]</scope>
</reference>
<gene>
    <name evidence="1" type="ORF">CcrBL9_gp321</name>
</gene>
<reference evidence="1 2" key="2">
    <citation type="submission" date="2018-09" db="EMBL/GenBank/DDBJ databases">
        <title>Giant CbK-like Caulobacter bacteriophages have genetically divergent genomes.</title>
        <authorList>
            <person name="Wilson K."/>
            <person name="Ely B."/>
        </authorList>
    </citation>
    <scope>NUCLEOTIDE SEQUENCE [LARGE SCALE GENOMIC DNA]</scope>
</reference>